<proteinExistence type="predicted"/>
<dbReference type="Pfam" id="PF19404">
    <property type="entry name" value="DUF5977"/>
    <property type="match status" value="1"/>
</dbReference>
<dbReference type="AlphaFoldDB" id="A0A1G1SQE3"/>
<dbReference type="STRING" id="1908237.BEN47_06195"/>
<evidence type="ECO:0000313" key="2">
    <source>
        <dbReference type="EMBL" id="OGX80845.1"/>
    </source>
</evidence>
<comment type="caution">
    <text evidence="2">The sequence shown here is derived from an EMBL/GenBank/DDBJ whole genome shotgun (WGS) entry which is preliminary data.</text>
</comment>
<accession>A0A1G1SQE3</accession>
<sequence length="428" mass="45371">MACARLEHADTGALLHELTPTGPGAPLPALGLLLHKFQDAGTGVESFAYYGGIIPGLALPCGVPVRLVLDNAYQSPRFTGRADSATACLQLDWWHDSPLYRVPYGTGLHQRLYVENAGLQYAPTREKSEVIVNPATGEDTVVFMAKIRAATVSTEPLPAYLAEALSAANAHQRFAVDGEEWKLAEAKETKAGTDGGRDAFTLTFEQTDVLVRRSCPVPAPVSLPYAPDMVRPWRCGDTSDTAPDFQPDGEGICESDNDDLNTGYVLYTTRDVNPNSASFNQVGAPVRGEQPNEAQCPVPPLYYSAEVAGYTSRSDCAEGQASGEPVYYRLAAGAQTSRVSQAQANEAAQALYATQAQAHANATGTCLTAGPGGGAATYVPVYTPDGCFACQMANEADLSDVRDATAPEINQYTRAYNNNGTACAPCAN</sequence>
<protein>
    <recommendedName>
        <fullName evidence="1">DUF5977 domain-containing protein</fullName>
    </recommendedName>
</protein>
<name>A0A1G1SQE3_9BACT</name>
<dbReference type="RefSeq" id="WP_070731038.1">
    <property type="nucleotide sequence ID" value="NZ_MDZB01000175.1"/>
</dbReference>
<gene>
    <name evidence="2" type="ORF">BEN47_06195</name>
</gene>
<feature type="domain" description="DUF5977" evidence="1">
    <location>
        <begin position="302"/>
        <end position="367"/>
    </location>
</feature>
<organism evidence="2 3">
    <name type="scientific">Hymenobacter lapidarius</name>
    <dbReference type="NCBI Taxonomy" id="1908237"/>
    <lineage>
        <taxon>Bacteria</taxon>
        <taxon>Pseudomonadati</taxon>
        <taxon>Bacteroidota</taxon>
        <taxon>Cytophagia</taxon>
        <taxon>Cytophagales</taxon>
        <taxon>Hymenobacteraceae</taxon>
        <taxon>Hymenobacter</taxon>
    </lineage>
</organism>
<evidence type="ECO:0000313" key="3">
    <source>
        <dbReference type="Proteomes" id="UP000176294"/>
    </source>
</evidence>
<dbReference type="Proteomes" id="UP000176294">
    <property type="component" value="Unassembled WGS sequence"/>
</dbReference>
<keyword evidence="3" id="KW-1185">Reference proteome</keyword>
<reference evidence="2 3" key="1">
    <citation type="submission" date="2016-08" db="EMBL/GenBank/DDBJ databases">
        <title>Hymenobacter coccineus sp. nov., Hymenobacter lapidarius sp. nov. and Hymenobacter glacialis sp. nov., isolated from Antarctic soil.</title>
        <authorList>
            <person name="Sedlacek I."/>
            <person name="Kralova S."/>
            <person name="Kyrova K."/>
            <person name="Maslanova I."/>
            <person name="Stankova E."/>
            <person name="Vrbovska V."/>
            <person name="Nemec M."/>
            <person name="Bartak M."/>
            <person name="Svec P."/>
            <person name="Busse H.-J."/>
            <person name="Pantucek R."/>
        </authorList>
    </citation>
    <scope>NUCLEOTIDE SEQUENCE [LARGE SCALE GENOMIC DNA]</scope>
    <source>
        <strain evidence="2 3">CCM 8643</strain>
    </source>
</reference>
<evidence type="ECO:0000259" key="1">
    <source>
        <dbReference type="Pfam" id="PF19404"/>
    </source>
</evidence>
<dbReference type="EMBL" id="MDZB01000175">
    <property type="protein sequence ID" value="OGX80845.1"/>
    <property type="molecule type" value="Genomic_DNA"/>
</dbReference>
<dbReference type="InterPro" id="IPR046020">
    <property type="entry name" value="DUF5977"/>
</dbReference>